<gene>
    <name evidence="1" type="ORF">OOT00_14165</name>
</gene>
<comment type="caution">
    <text evidence="1">The sequence shown here is derived from an EMBL/GenBank/DDBJ whole genome shotgun (WGS) entry which is preliminary data.</text>
</comment>
<dbReference type="EMBL" id="JAPFPW010000022">
    <property type="protein sequence ID" value="MCW7755129.1"/>
    <property type="molecule type" value="Genomic_DNA"/>
</dbReference>
<proteinExistence type="predicted"/>
<reference evidence="1 2" key="1">
    <citation type="submission" date="2022-11" db="EMBL/GenBank/DDBJ databases">
        <title>Desulfobotulus tamanensis H1 sp. nov. - anaerobic, alkaliphilic, sulphate reducing bacterium isolated from terrestrial mud volcano.</title>
        <authorList>
            <person name="Frolova A."/>
            <person name="Merkel A.Y."/>
            <person name="Slobodkin A.I."/>
        </authorList>
    </citation>
    <scope>NUCLEOTIDE SEQUENCE [LARGE SCALE GENOMIC DNA]</scope>
    <source>
        <strain evidence="1 2">H1</strain>
    </source>
</reference>
<sequence>MTLFSEILSLEGVEGSLLFSPEGELLSWSFASSIQAHMDQKNWQSHFPNPGDIAKMIQSFDGMHEIELFFDAKKILIRNISPNYLTVIMNRSASTDMVRLVSDTLIPKLRKVKKTKKTSSFFKAFDF</sequence>
<evidence type="ECO:0000313" key="2">
    <source>
        <dbReference type="Proteomes" id="UP001209681"/>
    </source>
</evidence>
<dbReference type="Proteomes" id="UP001209681">
    <property type="component" value="Unassembled WGS sequence"/>
</dbReference>
<evidence type="ECO:0008006" key="3">
    <source>
        <dbReference type="Google" id="ProtNLM"/>
    </source>
</evidence>
<evidence type="ECO:0000313" key="1">
    <source>
        <dbReference type="EMBL" id="MCW7755129.1"/>
    </source>
</evidence>
<organism evidence="1 2">
    <name type="scientific">Desulfobotulus pelophilus</name>
    <dbReference type="NCBI Taxonomy" id="2823377"/>
    <lineage>
        <taxon>Bacteria</taxon>
        <taxon>Pseudomonadati</taxon>
        <taxon>Thermodesulfobacteriota</taxon>
        <taxon>Desulfobacteria</taxon>
        <taxon>Desulfobacterales</taxon>
        <taxon>Desulfobacteraceae</taxon>
        <taxon>Desulfobotulus</taxon>
    </lineage>
</organism>
<protein>
    <recommendedName>
        <fullName evidence="3">Roadblock/LC7 domain-containing protein</fullName>
    </recommendedName>
</protein>
<keyword evidence="2" id="KW-1185">Reference proteome</keyword>
<dbReference type="SUPFAM" id="SSF103196">
    <property type="entry name" value="Roadblock/LC7 domain"/>
    <property type="match status" value="1"/>
</dbReference>
<dbReference type="RefSeq" id="WP_265426050.1">
    <property type="nucleotide sequence ID" value="NZ_JAPFPW010000022.1"/>
</dbReference>
<name>A0ABT3NCD8_9BACT</name>
<accession>A0ABT3NCD8</accession>